<gene>
    <name evidence="1" type="ORF">rCG_59514</name>
</gene>
<name>A6HRU5_RAT</name>
<dbReference type="Proteomes" id="UP000234681">
    <property type="component" value="Chromosome 7"/>
</dbReference>
<reference evidence="1 2" key="1">
    <citation type="submission" date="2005-09" db="EMBL/GenBank/DDBJ databases">
        <authorList>
            <person name="Mural R.J."/>
            <person name="Li P.W."/>
            <person name="Adams M.D."/>
            <person name="Amanatides P.G."/>
            <person name="Baden-Tillson H."/>
            <person name="Barnstead M."/>
            <person name="Chin S.H."/>
            <person name="Dew I."/>
            <person name="Evans C.A."/>
            <person name="Ferriera S."/>
            <person name="Flanigan M."/>
            <person name="Fosler C."/>
            <person name="Glodek A."/>
            <person name="Gu Z."/>
            <person name="Holt R.A."/>
            <person name="Jennings D."/>
            <person name="Kraft C.L."/>
            <person name="Lu F."/>
            <person name="Nguyen T."/>
            <person name="Nusskern D.R."/>
            <person name="Pfannkoch C.M."/>
            <person name="Sitter C."/>
            <person name="Sutton G.G."/>
            <person name="Venter J.C."/>
            <person name="Wang Z."/>
            <person name="Woodage T."/>
            <person name="Zheng X.H."/>
            <person name="Zhong F."/>
        </authorList>
    </citation>
    <scope>NUCLEOTIDE SEQUENCE [LARGE SCALE GENOMIC DNA]</scope>
    <source>
        <strain>BN</strain>
        <strain evidence="2">Sprague-Dawley</strain>
    </source>
</reference>
<proteinExistence type="predicted"/>
<evidence type="ECO:0000313" key="2">
    <source>
        <dbReference type="Proteomes" id="UP000234681"/>
    </source>
</evidence>
<evidence type="ECO:0000313" key="1">
    <source>
        <dbReference type="EMBL" id="EDM16127.1"/>
    </source>
</evidence>
<dbReference type="AlphaFoldDB" id="A6HRU5"/>
<protein>
    <submittedName>
        <fullName evidence="1">RCG59514, isoform CRA_b</fullName>
    </submittedName>
</protein>
<accession>A6HRU5</accession>
<sequence length="56" mass="6446">METIMLSPHLCLKMAQGKISLKPPPPRRDWKQEEFAAWKNSLTSGDKVHIWSSELP</sequence>
<organism evidence="1 2">
    <name type="scientific">Rattus norvegicus</name>
    <name type="common">Rat</name>
    <dbReference type="NCBI Taxonomy" id="10116"/>
    <lineage>
        <taxon>Eukaryota</taxon>
        <taxon>Metazoa</taxon>
        <taxon>Chordata</taxon>
        <taxon>Craniata</taxon>
        <taxon>Vertebrata</taxon>
        <taxon>Euteleostomi</taxon>
        <taxon>Mammalia</taxon>
        <taxon>Eutheria</taxon>
        <taxon>Euarchontoglires</taxon>
        <taxon>Glires</taxon>
        <taxon>Rodentia</taxon>
        <taxon>Myomorpha</taxon>
        <taxon>Muroidea</taxon>
        <taxon>Muridae</taxon>
        <taxon>Murinae</taxon>
        <taxon>Rattus</taxon>
    </lineage>
</organism>
<dbReference type="EMBL" id="CH473950">
    <property type="protein sequence ID" value="EDM16127.1"/>
    <property type="molecule type" value="Genomic_DNA"/>
</dbReference>